<feature type="compositionally biased region" description="Low complexity" evidence="1">
    <location>
        <begin position="104"/>
        <end position="117"/>
    </location>
</feature>
<sequence length="117" mass="13110">ERPIYPTGKTIHDPGARHRQPSHKQLQGHAHLRSKGIQPPTFTYHPRPPTHRPPNSVPSVEDFKRSLRSGALDANVLWSRPFSVDRSRVRPIPRPPPNPPVGYYPPRAASAPAAEDE</sequence>
<accession>A0AAD5S3U2</accession>
<protein>
    <submittedName>
        <fullName evidence="2">Uncharacterized protein</fullName>
    </submittedName>
</protein>
<proteinExistence type="predicted"/>
<dbReference type="Proteomes" id="UP001212841">
    <property type="component" value="Unassembled WGS sequence"/>
</dbReference>
<feature type="compositionally biased region" description="Pro residues" evidence="1">
    <location>
        <begin position="92"/>
        <end position="103"/>
    </location>
</feature>
<comment type="caution">
    <text evidence="2">The sequence shown here is derived from an EMBL/GenBank/DDBJ whole genome shotgun (WGS) entry which is preliminary data.</text>
</comment>
<feature type="region of interest" description="Disordered" evidence="1">
    <location>
        <begin position="82"/>
        <end position="117"/>
    </location>
</feature>
<feature type="region of interest" description="Disordered" evidence="1">
    <location>
        <begin position="1"/>
        <end position="61"/>
    </location>
</feature>
<keyword evidence="3" id="KW-1185">Reference proteome</keyword>
<dbReference type="EMBL" id="JADGJD010002089">
    <property type="protein sequence ID" value="KAJ3035056.1"/>
    <property type="molecule type" value="Genomic_DNA"/>
</dbReference>
<reference evidence="2" key="1">
    <citation type="submission" date="2020-05" db="EMBL/GenBank/DDBJ databases">
        <title>Phylogenomic resolution of chytrid fungi.</title>
        <authorList>
            <person name="Stajich J.E."/>
            <person name="Amses K."/>
            <person name="Simmons R."/>
            <person name="Seto K."/>
            <person name="Myers J."/>
            <person name="Bonds A."/>
            <person name="Quandt C.A."/>
            <person name="Barry K."/>
            <person name="Liu P."/>
            <person name="Grigoriev I."/>
            <person name="Longcore J.E."/>
            <person name="James T.Y."/>
        </authorList>
    </citation>
    <scope>NUCLEOTIDE SEQUENCE</scope>
    <source>
        <strain evidence="2">JEL0318</strain>
    </source>
</reference>
<evidence type="ECO:0000313" key="2">
    <source>
        <dbReference type="EMBL" id="KAJ3035056.1"/>
    </source>
</evidence>
<feature type="non-terminal residue" evidence="2">
    <location>
        <position position="1"/>
    </location>
</feature>
<dbReference type="AlphaFoldDB" id="A0AAD5S3U2"/>
<gene>
    <name evidence="2" type="ORF">HK097_004303</name>
</gene>
<organism evidence="2 3">
    <name type="scientific">Rhizophlyctis rosea</name>
    <dbReference type="NCBI Taxonomy" id="64517"/>
    <lineage>
        <taxon>Eukaryota</taxon>
        <taxon>Fungi</taxon>
        <taxon>Fungi incertae sedis</taxon>
        <taxon>Chytridiomycota</taxon>
        <taxon>Chytridiomycota incertae sedis</taxon>
        <taxon>Chytridiomycetes</taxon>
        <taxon>Rhizophlyctidales</taxon>
        <taxon>Rhizophlyctidaceae</taxon>
        <taxon>Rhizophlyctis</taxon>
    </lineage>
</organism>
<evidence type="ECO:0000256" key="1">
    <source>
        <dbReference type="SAM" id="MobiDB-lite"/>
    </source>
</evidence>
<evidence type="ECO:0000313" key="3">
    <source>
        <dbReference type="Proteomes" id="UP001212841"/>
    </source>
</evidence>
<name>A0AAD5S3U2_9FUNG</name>